<dbReference type="InterPro" id="IPR010264">
    <property type="entry name" value="Self-incomp_S1"/>
</dbReference>
<dbReference type="Proteomes" id="UP000015453">
    <property type="component" value="Unassembled WGS sequence"/>
</dbReference>
<sequence>MQHQRLILFCFAAAVAATFQAAIGCVGTKRQTVHVANNFSADDNASLLLAHCASKDDDFGVKSLGPPNQEFNWSFCPRIIFRDTLYFCHLFWGAKQRAFVAYDEKWRLRGDETEHHWLAEDGGIYYYNDGDTPIKVKTFDWQ</sequence>
<keyword evidence="3 6" id="KW-0713">Self-incompatibility</keyword>
<evidence type="ECO:0000256" key="2">
    <source>
        <dbReference type="ARBA" id="ARBA00005581"/>
    </source>
</evidence>
<evidence type="ECO:0000313" key="7">
    <source>
        <dbReference type="EMBL" id="EPS57504.1"/>
    </source>
</evidence>
<comment type="caution">
    <text evidence="7">The sequence shown here is derived from an EMBL/GenBank/DDBJ whole genome shotgun (WGS) entry which is preliminary data.</text>
</comment>
<organism evidence="7 8">
    <name type="scientific">Genlisea aurea</name>
    <dbReference type="NCBI Taxonomy" id="192259"/>
    <lineage>
        <taxon>Eukaryota</taxon>
        <taxon>Viridiplantae</taxon>
        <taxon>Streptophyta</taxon>
        <taxon>Embryophyta</taxon>
        <taxon>Tracheophyta</taxon>
        <taxon>Spermatophyta</taxon>
        <taxon>Magnoliopsida</taxon>
        <taxon>eudicotyledons</taxon>
        <taxon>Gunneridae</taxon>
        <taxon>Pentapetalae</taxon>
        <taxon>asterids</taxon>
        <taxon>lamiids</taxon>
        <taxon>Lamiales</taxon>
        <taxon>Lentibulariaceae</taxon>
        <taxon>Genlisea</taxon>
    </lineage>
</organism>
<evidence type="ECO:0000313" key="8">
    <source>
        <dbReference type="Proteomes" id="UP000015453"/>
    </source>
</evidence>
<accession>S8BSY2</accession>
<dbReference type="GO" id="GO:0005576">
    <property type="term" value="C:extracellular region"/>
    <property type="evidence" value="ECO:0007669"/>
    <property type="project" value="UniProtKB-SubCell"/>
</dbReference>
<dbReference type="GO" id="GO:0060320">
    <property type="term" value="P:rejection of self pollen"/>
    <property type="evidence" value="ECO:0007669"/>
    <property type="project" value="UniProtKB-KW"/>
</dbReference>
<dbReference type="PANTHER" id="PTHR31232">
    <property type="match status" value="1"/>
</dbReference>
<dbReference type="PANTHER" id="PTHR31232:SF164">
    <property type="entry name" value="S-PROTEIN HOMOLOG"/>
    <property type="match status" value="1"/>
</dbReference>
<dbReference type="PROSITE" id="PS51257">
    <property type="entry name" value="PROKAR_LIPOPROTEIN"/>
    <property type="match status" value="1"/>
</dbReference>
<dbReference type="AlphaFoldDB" id="S8BSY2"/>
<evidence type="ECO:0000256" key="5">
    <source>
        <dbReference type="ARBA" id="ARBA00022729"/>
    </source>
</evidence>
<gene>
    <name evidence="7" type="ORF">M569_17314</name>
</gene>
<dbReference type="EMBL" id="AUSU01010158">
    <property type="protein sequence ID" value="EPS57504.1"/>
    <property type="molecule type" value="Genomic_DNA"/>
</dbReference>
<keyword evidence="4 6" id="KW-0964">Secreted</keyword>
<proteinExistence type="inferred from homology"/>
<keyword evidence="8" id="KW-1185">Reference proteome</keyword>
<feature type="signal peptide" evidence="6">
    <location>
        <begin position="1"/>
        <end position="17"/>
    </location>
</feature>
<evidence type="ECO:0000256" key="6">
    <source>
        <dbReference type="RuleBase" id="RU367044"/>
    </source>
</evidence>
<dbReference type="OrthoDB" id="876876at2759"/>
<comment type="similarity">
    <text evidence="2 6">Belongs to the plant self-incompatibility (S1) protein family.</text>
</comment>
<feature type="chain" id="PRO_5025077661" description="S-protein homolog" evidence="6">
    <location>
        <begin position="18"/>
        <end position="142"/>
    </location>
</feature>
<evidence type="ECO:0000256" key="3">
    <source>
        <dbReference type="ARBA" id="ARBA00022471"/>
    </source>
</evidence>
<comment type="subcellular location">
    <subcellularLocation>
        <location evidence="1 6">Secreted</location>
    </subcellularLocation>
</comment>
<evidence type="ECO:0000256" key="1">
    <source>
        <dbReference type="ARBA" id="ARBA00004613"/>
    </source>
</evidence>
<name>S8BSY2_9LAMI</name>
<reference evidence="7 8" key="1">
    <citation type="journal article" date="2013" name="BMC Genomics">
        <title>The miniature genome of a carnivorous plant Genlisea aurea contains a low number of genes and short non-coding sequences.</title>
        <authorList>
            <person name="Leushkin E.V."/>
            <person name="Sutormin R.A."/>
            <person name="Nabieva E.R."/>
            <person name="Penin A.A."/>
            <person name="Kondrashov A.S."/>
            <person name="Logacheva M.D."/>
        </authorList>
    </citation>
    <scope>NUCLEOTIDE SEQUENCE [LARGE SCALE GENOMIC DNA]</scope>
</reference>
<keyword evidence="5 6" id="KW-0732">Signal</keyword>
<protein>
    <recommendedName>
        <fullName evidence="6">S-protein homolog</fullName>
    </recommendedName>
</protein>
<evidence type="ECO:0000256" key="4">
    <source>
        <dbReference type="ARBA" id="ARBA00022525"/>
    </source>
</evidence>
<dbReference type="Pfam" id="PF05938">
    <property type="entry name" value="Self-incomp_S1"/>
    <property type="match status" value="1"/>
</dbReference>